<accession>A0A0V0S993</accession>
<evidence type="ECO:0000313" key="3">
    <source>
        <dbReference type="Proteomes" id="UP000054630"/>
    </source>
</evidence>
<reference evidence="2 3" key="1">
    <citation type="submission" date="2015-01" db="EMBL/GenBank/DDBJ databases">
        <title>Evolution of Trichinella species and genotypes.</title>
        <authorList>
            <person name="Korhonen P.K."/>
            <person name="Edoardo P."/>
            <person name="Giuseppe L.R."/>
            <person name="Gasser R.B."/>
        </authorList>
    </citation>
    <scope>NUCLEOTIDE SEQUENCE [LARGE SCALE GENOMIC DNA]</scope>
    <source>
        <strain evidence="2">ISS37</strain>
    </source>
</reference>
<gene>
    <name evidence="2" type="ORF">T07_7394</name>
</gene>
<feature type="compositionally biased region" description="Polar residues" evidence="1">
    <location>
        <begin position="106"/>
        <end position="115"/>
    </location>
</feature>
<evidence type="ECO:0000256" key="1">
    <source>
        <dbReference type="SAM" id="MobiDB-lite"/>
    </source>
</evidence>
<name>A0A0V0S993_9BILA</name>
<evidence type="ECO:0000313" key="2">
    <source>
        <dbReference type="EMBL" id="KRX23260.1"/>
    </source>
</evidence>
<dbReference type="AlphaFoldDB" id="A0A0V0S993"/>
<sequence length="115" mass="13149">MQIENFDTTGMKGTNKTLLIIAHVMLFIHYCKSNRSSHFGYSLFKRYQVQRSRWSLFIVVLDAPGTLVTMKLQANLSSFETKTFALELSKQLTTRRKESCDGRSGTGFTETRTQA</sequence>
<dbReference type="EMBL" id="JYDL01000025">
    <property type="protein sequence ID" value="KRX23260.1"/>
    <property type="molecule type" value="Genomic_DNA"/>
</dbReference>
<feature type="region of interest" description="Disordered" evidence="1">
    <location>
        <begin position="93"/>
        <end position="115"/>
    </location>
</feature>
<keyword evidence="3" id="KW-1185">Reference proteome</keyword>
<dbReference type="Proteomes" id="UP000054630">
    <property type="component" value="Unassembled WGS sequence"/>
</dbReference>
<comment type="caution">
    <text evidence="2">The sequence shown here is derived from an EMBL/GenBank/DDBJ whole genome shotgun (WGS) entry which is preliminary data.</text>
</comment>
<proteinExistence type="predicted"/>
<organism evidence="2 3">
    <name type="scientific">Trichinella nelsoni</name>
    <dbReference type="NCBI Taxonomy" id="6336"/>
    <lineage>
        <taxon>Eukaryota</taxon>
        <taxon>Metazoa</taxon>
        <taxon>Ecdysozoa</taxon>
        <taxon>Nematoda</taxon>
        <taxon>Enoplea</taxon>
        <taxon>Dorylaimia</taxon>
        <taxon>Trichinellida</taxon>
        <taxon>Trichinellidae</taxon>
        <taxon>Trichinella</taxon>
    </lineage>
</organism>
<protein>
    <submittedName>
        <fullName evidence="2">Uncharacterized protein</fullName>
    </submittedName>
</protein>